<dbReference type="EMBL" id="JAMKBJ010000002">
    <property type="protein sequence ID" value="MCZ8536040.1"/>
    <property type="molecule type" value="Genomic_DNA"/>
</dbReference>
<dbReference type="Proteomes" id="UP001152173">
    <property type="component" value="Unassembled WGS sequence"/>
</dbReference>
<evidence type="ECO:0000313" key="2">
    <source>
        <dbReference type="Proteomes" id="UP001152173"/>
    </source>
</evidence>
<organism evidence="1 2">
    <name type="scientific">Paenisporosarcina quisquiliarum</name>
    <dbReference type="NCBI Taxonomy" id="365346"/>
    <lineage>
        <taxon>Bacteria</taxon>
        <taxon>Bacillati</taxon>
        <taxon>Bacillota</taxon>
        <taxon>Bacilli</taxon>
        <taxon>Bacillales</taxon>
        <taxon>Caryophanaceae</taxon>
        <taxon>Paenisporosarcina</taxon>
    </lineage>
</organism>
<evidence type="ECO:0008006" key="3">
    <source>
        <dbReference type="Google" id="ProtNLM"/>
    </source>
</evidence>
<keyword evidence="2" id="KW-1185">Reference proteome</keyword>
<accession>A0A9X3RBW2</accession>
<gene>
    <name evidence="1" type="ORF">M9R32_02390</name>
</gene>
<protein>
    <recommendedName>
        <fullName evidence="3">LysM domain-containing protein</fullName>
    </recommendedName>
</protein>
<name>A0A9X3RBW2_9BACL</name>
<dbReference type="RefSeq" id="WP_269925154.1">
    <property type="nucleotide sequence ID" value="NZ_JAMKBJ010000002.1"/>
</dbReference>
<evidence type="ECO:0000313" key="1">
    <source>
        <dbReference type="EMBL" id="MCZ8536040.1"/>
    </source>
</evidence>
<reference evidence="1" key="1">
    <citation type="submission" date="2022-05" db="EMBL/GenBank/DDBJ databases">
        <authorList>
            <person name="Colautti A."/>
            <person name="Iacumin L."/>
        </authorList>
    </citation>
    <scope>NUCLEOTIDE SEQUENCE</scope>
    <source>
        <strain evidence="1">SK 55</strain>
    </source>
</reference>
<proteinExistence type="predicted"/>
<dbReference type="AlphaFoldDB" id="A0A9X3RBW2"/>
<comment type="caution">
    <text evidence="1">The sequence shown here is derived from an EMBL/GenBank/DDBJ whole genome shotgun (WGS) entry which is preliminary data.</text>
</comment>
<sequence length="110" mass="12486">MRIIGLAILILLLSYVLKVDLLDGTISLAAFSQSEAECIQEEEYDVFPVQTLEGDTVLSLFSVYPSEIWISFPERLEAFYKENPHLRNQTLRAGEIVDVPIYKDTQKSCS</sequence>